<accession>A0A5J5C0Q0</accession>
<name>A0A5J5C0Q0_9ASTE</name>
<proteinExistence type="predicted"/>
<dbReference type="EMBL" id="CM018031">
    <property type="protein sequence ID" value="KAA8548466.1"/>
    <property type="molecule type" value="Genomic_DNA"/>
</dbReference>
<organism evidence="1 2">
    <name type="scientific">Nyssa sinensis</name>
    <dbReference type="NCBI Taxonomy" id="561372"/>
    <lineage>
        <taxon>Eukaryota</taxon>
        <taxon>Viridiplantae</taxon>
        <taxon>Streptophyta</taxon>
        <taxon>Embryophyta</taxon>
        <taxon>Tracheophyta</taxon>
        <taxon>Spermatophyta</taxon>
        <taxon>Magnoliopsida</taxon>
        <taxon>eudicotyledons</taxon>
        <taxon>Gunneridae</taxon>
        <taxon>Pentapetalae</taxon>
        <taxon>asterids</taxon>
        <taxon>Cornales</taxon>
        <taxon>Nyssaceae</taxon>
        <taxon>Nyssa</taxon>
    </lineage>
</organism>
<reference evidence="1 2" key="1">
    <citation type="submission" date="2019-09" db="EMBL/GenBank/DDBJ databases">
        <title>A chromosome-level genome assembly of the Chinese tupelo Nyssa sinensis.</title>
        <authorList>
            <person name="Yang X."/>
            <person name="Kang M."/>
            <person name="Yang Y."/>
            <person name="Xiong H."/>
            <person name="Wang M."/>
            <person name="Zhang Z."/>
            <person name="Wang Z."/>
            <person name="Wu H."/>
            <person name="Ma T."/>
            <person name="Liu J."/>
            <person name="Xi Z."/>
        </authorList>
    </citation>
    <scope>NUCLEOTIDE SEQUENCE [LARGE SCALE GENOMIC DNA]</scope>
    <source>
        <strain evidence="1">J267</strain>
        <tissue evidence="1">Leaf</tissue>
    </source>
</reference>
<protein>
    <submittedName>
        <fullName evidence="1">Uncharacterized protein</fullName>
    </submittedName>
</protein>
<gene>
    <name evidence="1" type="ORF">F0562_000150</name>
</gene>
<evidence type="ECO:0000313" key="2">
    <source>
        <dbReference type="Proteomes" id="UP000325577"/>
    </source>
</evidence>
<evidence type="ECO:0000313" key="1">
    <source>
        <dbReference type="EMBL" id="KAA8548466.1"/>
    </source>
</evidence>
<sequence length="171" mass="19164">MKMGSCVNHGLPDMSLEICNSVEGVRSGMPIDCWVWREKKKRGVGGVGGRDRDVGGVGCGRLWHEGGEVWGGGVICRRSRIWHGGGEKGRGKGWRWWRCREGQTGDVAVMRGVVGVGYGDRDVGREKRGRREGLAWVELVEFQWRGMAVEDDEERWRWWVGRALAVVVGNN</sequence>
<keyword evidence="2" id="KW-1185">Reference proteome</keyword>
<dbReference type="Proteomes" id="UP000325577">
    <property type="component" value="Linkage Group LG0"/>
</dbReference>
<dbReference type="AlphaFoldDB" id="A0A5J5C0Q0"/>